<feature type="compositionally biased region" description="Acidic residues" evidence="1">
    <location>
        <begin position="111"/>
        <end position="120"/>
    </location>
</feature>
<feature type="compositionally biased region" description="Polar residues" evidence="1">
    <location>
        <begin position="99"/>
        <end position="109"/>
    </location>
</feature>
<organism evidence="2">
    <name type="scientific">Arion vulgaris</name>
    <dbReference type="NCBI Taxonomy" id="1028688"/>
    <lineage>
        <taxon>Eukaryota</taxon>
        <taxon>Metazoa</taxon>
        <taxon>Spiralia</taxon>
        <taxon>Lophotrochozoa</taxon>
        <taxon>Mollusca</taxon>
        <taxon>Gastropoda</taxon>
        <taxon>Heterobranchia</taxon>
        <taxon>Euthyneura</taxon>
        <taxon>Panpulmonata</taxon>
        <taxon>Eupulmonata</taxon>
        <taxon>Stylommatophora</taxon>
        <taxon>Helicina</taxon>
        <taxon>Arionoidea</taxon>
        <taxon>Arionidae</taxon>
        <taxon>Arion</taxon>
    </lineage>
</organism>
<accession>A0A0B7BZK2</accession>
<feature type="non-terminal residue" evidence="2">
    <location>
        <position position="120"/>
    </location>
</feature>
<protein>
    <submittedName>
        <fullName evidence="2">Uncharacterized protein</fullName>
    </submittedName>
</protein>
<dbReference type="AlphaFoldDB" id="A0A0B7BZK2"/>
<evidence type="ECO:0000256" key="1">
    <source>
        <dbReference type="SAM" id="MobiDB-lite"/>
    </source>
</evidence>
<sequence>SETMFYCLRCSYSRPDFYQVVDHISNNHDHNVAGILYVDKVFQEPRVEMVCLLCNSHVSVKQWALHACRMVDRNKFSVGDDEDSSAEVQPNPKLETYLRLSNTPNNHQTLGDEDIIDSYK</sequence>
<proteinExistence type="predicted"/>
<dbReference type="EMBL" id="HACG01051496">
    <property type="protein sequence ID" value="CEK98367.1"/>
    <property type="molecule type" value="Transcribed_RNA"/>
</dbReference>
<evidence type="ECO:0000313" key="2">
    <source>
        <dbReference type="EMBL" id="CEK98367.1"/>
    </source>
</evidence>
<reference evidence="2" key="1">
    <citation type="submission" date="2014-12" db="EMBL/GenBank/DDBJ databases">
        <title>Insight into the proteome of Arion vulgaris.</title>
        <authorList>
            <person name="Aradska J."/>
            <person name="Bulat T."/>
            <person name="Smidak R."/>
            <person name="Sarate P."/>
            <person name="Gangsoo J."/>
            <person name="Sialana F."/>
            <person name="Bilban M."/>
            <person name="Lubec G."/>
        </authorList>
    </citation>
    <scope>NUCLEOTIDE SEQUENCE</scope>
    <source>
        <tissue evidence="2">Skin</tissue>
    </source>
</reference>
<name>A0A0B7BZK2_9EUPU</name>
<feature type="non-terminal residue" evidence="2">
    <location>
        <position position="1"/>
    </location>
</feature>
<feature type="region of interest" description="Disordered" evidence="1">
    <location>
        <begin position="77"/>
        <end position="120"/>
    </location>
</feature>
<gene>
    <name evidence="2" type="primary">ORF218531</name>
</gene>